<accession>A0ABU2XHL0</accession>
<evidence type="ECO:0000313" key="3">
    <source>
        <dbReference type="Proteomes" id="UP001180754"/>
    </source>
</evidence>
<evidence type="ECO:0000259" key="1">
    <source>
        <dbReference type="PROSITE" id="PS50943"/>
    </source>
</evidence>
<dbReference type="SUPFAM" id="SSF47413">
    <property type="entry name" value="lambda repressor-like DNA-binding domains"/>
    <property type="match status" value="1"/>
</dbReference>
<keyword evidence="3" id="KW-1185">Reference proteome</keyword>
<proteinExistence type="predicted"/>
<dbReference type="Proteomes" id="UP001180754">
    <property type="component" value="Unassembled WGS sequence"/>
</dbReference>
<dbReference type="Pfam" id="PF01381">
    <property type="entry name" value="HTH_3"/>
    <property type="match status" value="1"/>
</dbReference>
<dbReference type="CDD" id="cd00093">
    <property type="entry name" value="HTH_XRE"/>
    <property type="match status" value="1"/>
</dbReference>
<dbReference type="SMART" id="SM00530">
    <property type="entry name" value="HTH_XRE"/>
    <property type="match status" value="1"/>
</dbReference>
<protein>
    <submittedName>
        <fullName evidence="2">Helix-turn-helix transcriptional regulator</fullName>
    </submittedName>
</protein>
<dbReference type="EMBL" id="JAVRFD010000011">
    <property type="protein sequence ID" value="MDT0545421.1"/>
    <property type="molecule type" value="Genomic_DNA"/>
</dbReference>
<name>A0ABU2XHL0_9ACTN</name>
<sequence length="394" mass="42244">MPTENARAFGKRVAYHRRIARMTQQELADAAGVHVGTLRKIERGARGAGDGVVEALAAAIGVDTSRLLGSRDRADARVHAAMPSLSAVIAAYDAPDDGPVRPLAELRTAVDEAVTWRLAAQYVRIARHLPSLIGELTRAFHLALAKERAETASLLVSALRTADAVAYKCGARDLSARLVDLMRWAVPHASDPLLDATVAYVRAETFFAARAHVPGLRALHTAIDNAPTGQGATAIAALGALHMRAAVIAGRARLVEAADHHLAEALRLGDAVPEDVYQGTAFGPDSVRIHEVSVAVSLGGDHARRALAVANDWDPPRSLPAERRSGFHIDLARAQLWSGLAGDAYESLKAARHIAPQHTRDHPWVREDIATLRRLRRGDAASLSNFAEWCHAGE</sequence>
<dbReference type="Gene3D" id="1.10.260.40">
    <property type="entry name" value="lambda repressor-like DNA-binding domains"/>
    <property type="match status" value="1"/>
</dbReference>
<dbReference type="RefSeq" id="WP_311725924.1">
    <property type="nucleotide sequence ID" value="NZ_JAVRFD010000011.1"/>
</dbReference>
<evidence type="ECO:0000313" key="2">
    <source>
        <dbReference type="EMBL" id="MDT0545421.1"/>
    </source>
</evidence>
<comment type="caution">
    <text evidence="2">The sequence shown here is derived from an EMBL/GenBank/DDBJ whole genome shotgun (WGS) entry which is preliminary data.</text>
</comment>
<feature type="domain" description="HTH cro/C1-type" evidence="1">
    <location>
        <begin position="13"/>
        <end position="67"/>
    </location>
</feature>
<reference evidence="2" key="1">
    <citation type="submission" date="2024-05" db="EMBL/GenBank/DDBJ databases">
        <title>30 novel species of actinomycetes from the DSMZ collection.</title>
        <authorList>
            <person name="Nouioui I."/>
        </authorList>
    </citation>
    <scope>NUCLEOTIDE SEQUENCE</scope>
    <source>
        <strain evidence="2">DSM 41529</strain>
    </source>
</reference>
<dbReference type="InterPro" id="IPR010982">
    <property type="entry name" value="Lambda_DNA-bd_dom_sf"/>
</dbReference>
<organism evidence="2 3">
    <name type="scientific">Streptomyces lonegramiae</name>
    <dbReference type="NCBI Taxonomy" id="3075524"/>
    <lineage>
        <taxon>Bacteria</taxon>
        <taxon>Bacillati</taxon>
        <taxon>Actinomycetota</taxon>
        <taxon>Actinomycetes</taxon>
        <taxon>Kitasatosporales</taxon>
        <taxon>Streptomycetaceae</taxon>
        <taxon>Streptomyces</taxon>
    </lineage>
</organism>
<dbReference type="InterPro" id="IPR001387">
    <property type="entry name" value="Cro/C1-type_HTH"/>
</dbReference>
<dbReference type="PROSITE" id="PS50943">
    <property type="entry name" value="HTH_CROC1"/>
    <property type="match status" value="1"/>
</dbReference>
<gene>
    <name evidence="2" type="ORF">RND15_22295</name>
</gene>